<dbReference type="KEGG" id="faf:OE104_00785"/>
<feature type="transmembrane region" description="Helical" evidence="6">
    <location>
        <begin position="341"/>
        <end position="370"/>
    </location>
</feature>
<evidence type="ECO:0000256" key="4">
    <source>
        <dbReference type="ARBA" id="ARBA00022989"/>
    </source>
</evidence>
<evidence type="ECO:0000259" key="7">
    <source>
        <dbReference type="Pfam" id="PF03553"/>
    </source>
</evidence>
<keyword evidence="3 6" id="KW-0812">Transmembrane</keyword>
<keyword evidence="5 6" id="KW-0472">Membrane</keyword>
<evidence type="ECO:0000313" key="8">
    <source>
        <dbReference type="EMBL" id="WAA09945.1"/>
    </source>
</evidence>
<dbReference type="Proteomes" id="UP001164718">
    <property type="component" value="Chromosome"/>
</dbReference>
<dbReference type="InterPro" id="IPR018461">
    <property type="entry name" value="Na/H_Antiport_NhaC-like_C"/>
</dbReference>
<keyword evidence="2" id="KW-1003">Cell membrane</keyword>
<dbReference type="GO" id="GO:0005886">
    <property type="term" value="C:plasma membrane"/>
    <property type="evidence" value="ECO:0007669"/>
    <property type="project" value="UniProtKB-SubCell"/>
</dbReference>
<feature type="transmembrane region" description="Helical" evidence="6">
    <location>
        <begin position="271"/>
        <end position="289"/>
    </location>
</feature>
<sequence length="533" mass="56892">MTNSIFSILPPILAIVMVILTRRVLLSLGVGIVASALLLAIDAEDGLMSVLFRTVQKIFVTVKGIFIDGGQINTWNVFILLFLVLLGMITAFISISGGSRAFGQWAMQRVKTKAGAQVVTGIMGIIIFIDDYFNALAVGQISKPITDEQKVPRAKLAYIIDSTSAPICVVSPVSSWGAYIISLIASILVANGMTDYTAFSAFIQMIPMNLYVWSALLLVFLVSYRNINIGPMKMHENRANQLGLVHDPEKAAPGELKEDLPVSNEGRVRDLIWPIAALMFGTIGAMVWTGYEAAGAGASLLAIFENTDVAKSLVIGGFIGFIVSVAIFATHLHEKNMDKNVFMKGIIAGTTSMLPAIFILLFAWTIASLIGELETGTYLASIVENANLNVAWLPVILFIVAGIMAFSTGTSWGSFGILLPIAGTIAATTDVELLLPSMAAVLAGSVFGDHCSPISDTTILSATGASCNHIDHVITQLPYSLVAAAASMIGYVFIGFTGITWLGIVTSLLFIILFAVFAGKKDSVSVNEELQHD</sequence>
<evidence type="ECO:0000256" key="3">
    <source>
        <dbReference type="ARBA" id="ARBA00022692"/>
    </source>
</evidence>
<feature type="transmembrane region" description="Helical" evidence="6">
    <location>
        <begin position="114"/>
        <end position="135"/>
    </location>
</feature>
<evidence type="ECO:0000256" key="5">
    <source>
        <dbReference type="ARBA" id="ARBA00023136"/>
    </source>
</evidence>
<dbReference type="Pfam" id="PF03553">
    <property type="entry name" value="Na_H_antiporter"/>
    <property type="match status" value="1"/>
</dbReference>
<feature type="transmembrane region" description="Helical" evidence="6">
    <location>
        <begin position="201"/>
        <end position="224"/>
    </location>
</feature>
<evidence type="ECO:0000256" key="2">
    <source>
        <dbReference type="ARBA" id="ARBA00022475"/>
    </source>
</evidence>
<keyword evidence="9" id="KW-1185">Reference proteome</keyword>
<dbReference type="PANTHER" id="PTHR43478">
    <property type="entry name" value="NA+/H+ ANTIPORTER-RELATED"/>
    <property type="match status" value="1"/>
</dbReference>
<feature type="transmembrane region" description="Helical" evidence="6">
    <location>
        <begin position="390"/>
        <end position="408"/>
    </location>
</feature>
<feature type="transmembrane region" description="Helical" evidence="6">
    <location>
        <begin position="488"/>
        <end position="517"/>
    </location>
</feature>
<feature type="transmembrane region" description="Helical" evidence="6">
    <location>
        <begin position="415"/>
        <end position="435"/>
    </location>
</feature>
<proteinExistence type="predicted"/>
<feature type="transmembrane region" description="Helical" evidence="6">
    <location>
        <begin position="12"/>
        <end position="41"/>
    </location>
</feature>
<accession>A0A9E8RUT1</accession>
<feature type="transmembrane region" description="Helical" evidence="6">
    <location>
        <begin position="309"/>
        <end position="329"/>
    </location>
</feature>
<protein>
    <submittedName>
        <fullName evidence="8">Na+/H+ antiporter NhaC family protein</fullName>
    </submittedName>
</protein>
<evidence type="ECO:0000256" key="1">
    <source>
        <dbReference type="ARBA" id="ARBA00004651"/>
    </source>
</evidence>
<keyword evidence="4 6" id="KW-1133">Transmembrane helix</keyword>
<reference evidence="8" key="1">
    <citation type="submission" date="2022-09" db="EMBL/GenBank/DDBJ databases">
        <title>Complete Genomes of Fervidibacillus albus and Fervidibacillus halotolerans isolated from tidal flat sediments.</title>
        <authorList>
            <person name="Kwon K.K."/>
            <person name="Yang S.-H."/>
            <person name="Park M.J."/>
            <person name="Oh H.-M."/>
        </authorList>
    </citation>
    <scope>NUCLEOTIDE SEQUENCE</scope>
    <source>
        <strain evidence="8">MEBiC13591</strain>
    </source>
</reference>
<feature type="domain" description="Na+/H+ antiporter NhaC-like C-terminal" evidence="7">
    <location>
        <begin position="167"/>
        <end position="496"/>
    </location>
</feature>
<feature type="transmembrane region" description="Helical" evidence="6">
    <location>
        <begin position="156"/>
        <end position="189"/>
    </location>
</feature>
<feature type="transmembrane region" description="Helical" evidence="6">
    <location>
        <begin position="78"/>
        <end position="102"/>
    </location>
</feature>
<evidence type="ECO:0000256" key="6">
    <source>
        <dbReference type="SAM" id="Phobius"/>
    </source>
</evidence>
<name>A0A9E8RUT1_9BACI</name>
<dbReference type="PANTHER" id="PTHR43478:SF1">
    <property type="entry name" value="NA+_H+ ANTIPORTER NHAC-LIKE C-TERMINAL DOMAIN-CONTAINING PROTEIN"/>
    <property type="match status" value="1"/>
</dbReference>
<dbReference type="RefSeq" id="WP_275417728.1">
    <property type="nucleotide sequence ID" value="NZ_CP106878.1"/>
</dbReference>
<dbReference type="EMBL" id="CP106878">
    <property type="protein sequence ID" value="WAA09945.1"/>
    <property type="molecule type" value="Genomic_DNA"/>
</dbReference>
<organism evidence="8 9">
    <name type="scientific">Fervidibacillus albus</name>
    <dbReference type="NCBI Taxonomy" id="2980026"/>
    <lineage>
        <taxon>Bacteria</taxon>
        <taxon>Bacillati</taxon>
        <taxon>Bacillota</taxon>
        <taxon>Bacilli</taxon>
        <taxon>Bacillales</taxon>
        <taxon>Bacillaceae</taxon>
        <taxon>Fervidibacillus</taxon>
    </lineage>
</organism>
<gene>
    <name evidence="8" type="ORF">OE104_00785</name>
</gene>
<dbReference type="AlphaFoldDB" id="A0A9E8RUT1"/>
<evidence type="ECO:0000313" key="9">
    <source>
        <dbReference type="Proteomes" id="UP001164718"/>
    </source>
</evidence>
<comment type="subcellular location">
    <subcellularLocation>
        <location evidence="1">Cell membrane</location>
        <topology evidence="1">Multi-pass membrane protein</topology>
    </subcellularLocation>
</comment>